<dbReference type="CDD" id="cd18186">
    <property type="entry name" value="BTB_POZ_ZBTB_KLHL-like"/>
    <property type="match status" value="1"/>
</dbReference>
<evidence type="ECO:0000259" key="2">
    <source>
        <dbReference type="PROSITE" id="PS50097"/>
    </source>
</evidence>
<evidence type="ECO:0000313" key="3">
    <source>
        <dbReference type="EMBL" id="KAF2256625.1"/>
    </source>
</evidence>
<proteinExistence type="predicted"/>
<dbReference type="InterPro" id="IPR011333">
    <property type="entry name" value="SKP1/BTB/POZ_sf"/>
</dbReference>
<feature type="region of interest" description="Disordered" evidence="1">
    <location>
        <begin position="1"/>
        <end position="20"/>
    </location>
</feature>
<dbReference type="Pfam" id="PF00651">
    <property type="entry name" value="BTB"/>
    <property type="match status" value="1"/>
</dbReference>
<feature type="domain" description="BTB" evidence="2">
    <location>
        <begin position="38"/>
        <end position="103"/>
    </location>
</feature>
<keyword evidence="4" id="KW-1185">Reference proteome</keyword>
<reference evidence="3" key="1">
    <citation type="journal article" date="2020" name="Stud. Mycol.">
        <title>101 Dothideomycetes genomes: a test case for predicting lifestyles and emergence of pathogens.</title>
        <authorList>
            <person name="Haridas S."/>
            <person name="Albert R."/>
            <person name="Binder M."/>
            <person name="Bloem J."/>
            <person name="Labutti K."/>
            <person name="Salamov A."/>
            <person name="Andreopoulos B."/>
            <person name="Baker S."/>
            <person name="Barry K."/>
            <person name="Bills G."/>
            <person name="Bluhm B."/>
            <person name="Cannon C."/>
            <person name="Castanera R."/>
            <person name="Culley D."/>
            <person name="Daum C."/>
            <person name="Ezra D."/>
            <person name="Gonzalez J."/>
            <person name="Henrissat B."/>
            <person name="Kuo A."/>
            <person name="Liang C."/>
            <person name="Lipzen A."/>
            <person name="Lutzoni F."/>
            <person name="Magnuson J."/>
            <person name="Mondo S."/>
            <person name="Nolan M."/>
            <person name="Ohm R."/>
            <person name="Pangilinan J."/>
            <person name="Park H.-J."/>
            <person name="Ramirez L."/>
            <person name="Alfaro M."/>
            <person name="Sun H."/>
            <person name="Tritt A."/>
            <person name="Yoshinaga Y."/>
            <person name="Zwiers L.-H."/>
            <person name="Turgeon B."/>
            <person name="Goodwin S."/>
            <person name="Spatafora J."/>
            <person name="Crous P."/>
            <person name="Grigoriev I."/>
        </authorList>
    </citation>
    <scope>NUCLEOTIDE SEQUENCE</scope>
    <source>
        <strain evidence="3">CBS 122368</strain>
    </source>
</reference>
<dbReference type="OrthoDB" id="194443at2759"/>
<dbReference type="Proteomes" id="UP000800094">
    <property type="component" value="Unassembled WGS sequence"/>
</dbReference>
<dbReference type="Gene3D" id="3.30.710.10">
    <property type="entry name" value="Potassium Channel Kv1.1, Chain A"/>
    <property type="match status" value="1"/>
</dbReference>
<dbReference type="AlphaFoldDB" id="A0A6A6J187"/>
<gene>
    <name evidence="3" type="ORF">BU26DRAFT_599283</name>
</gene>
<dbReference type="SUPFAM" id="SSF54695">
    <property type="entry name" value="POZ domain"/>
    <property type="match status" value="1"/>
</dbReference>
<name>A0A6A6J187_9PLEO</name>
<dbReference type="SMART" id="SM00225">
    <property type="entry name" value="BTB"/>
    <property type="match status" value="1"/>
</dbReference>
<evidence type="ECO:0000313" key="4">
    <source>
        <dbReference type="Proteomes" id="UP000800094"/>
    </source>
</evidence>
<dbReference type="GeneID" id="54588416"/>
<dbReference type="PROSITE" id="PS50097">
    <property type="entry name" value="BTB"/>
    <property type="match status" value="1"/>
</dbReference>
<dbReference type="InterPro" id="IPR000210">
    <property type="entry name" value="BTB/POZ_dom"/>
</dbReference>
<protein>
    <recommendedName>
        <fullName evidence="2">BTB domain-containing protein</fullName>
    </recommendedName>
</protein>
<dbReference type="RefSeq" id="XP_033691629.1">
    <property type="nucleotide sequence ID" value="XM_033835086.1"/>
</dbReference>
<dbReference type="PANTHER" id="PTHR47843">
    <property type="entry name" value="BTB DOMAIN-CONTAINING PROTEIN-RELATED"/>
    <property type="match status" value="1"/>
</dbReference>
<sequence length="254" mass="28670">MASSTETTSKKATAAGTSAGKTQGQKVAPLMSSAALQGQVVVEVGEKGRRYSLHKAFLCHYSEYFRKALNGPWKEAEDGVVPLKDIEPGVFNVFVNWMYTQKLPGNCEEWCQVGELGEAWDFASEIALILKAYNFGDRFLATAFKRAANVAIVGILHGCAPFYEVVIFAFKNLPAHSPILQLLVDAQCRHWSECLDDTEEVELQKQLPYDFLLRVMKRYSEKVYGDTAWFEEPLARCLYHEHASDEERKECQKK</sequence>
<dbReference type="PANTHER" id="PTHR47843:SF2">
    <property type="entry name" value="BTB DOMAIN-CONTAINING PROTEIN"/>
    <property type="match status" value="1"/>
</dbReference>
<accession>A0A6A6J187</accession>
<organism evidence="3 4">
    <name type="scientific">Trematosphaeria pertusa</name>
    <dbReference type="NCBI Taxonomy" id="390896"/>
    <lineage>
        <taxon>Eukaryota</taxon>
        <taxon>Fungi</taxon>
        <taxon>Dikarya</taxon>
        <taxon>Ascomycota</taxon>
        <taxon>Pezizomycotina</taxon>
        <taxon>Dothideomycetes</taxon>
        <taxon>Pleosporomycetidae</taxon>
        <taxon>Pleosporales</taxon>
        <taxon>Massarineae</taxon>
        <taxon>Trematosphaeriaceae</taxon>
        <taxon>Trematosphaeria</taxon>
    </lineage>
</organism>
<evidence type="ECO:0000256" key="1">
    <source>
        <dbReference type="SAM" id="MobiDB-lite"/>
    </source>
</evidence>
<dbReference type="EMBL" id="ML987189">
    <property type="protein sequence ID" value="KAF2256625.1"/>
    <property type="molecule type" value="Genomic_DNA"/>
</dbReference>